<dbReference type="RefSeq" id="WP_376851531.1">
    <property type="nucleotide sequence ID" value="NZ_JBHSMF010000009.1"/>
</dbReference>
<dbReference type="EMBL" id="JBHSMF010000009">
    <property type="protein sequence ID" value="MFC5499304.1"/>
    <property type="molecule type" value="Genomic_DNA"/>
</dbReference>
<proteinExistence type="predicted"/>
<dbReference type="SMART" id="SM01260">
    <property type="entry name" value="LANC_like"/>
    <property type="match status" value="1"/>
</dbReference>
<reference evidence="2" key="1">
    <citation type="journal article" date="2019" name="Int. J. Syst. Evol. Microbiol.">
        <title>The Global Catalogue of Microorganisms (GCM) 10K type strain sequencing project: providing services to taxonomists for standard genome sequencing and annotation.</title>
        <authorList>
            <consortium name="The Broad Institute Genomics Platform"/>
            <consortium name="The Broad Institute Genome Sequencing Center for Infectious Disease"/>
            <person name="Wu L."/>
            <person name="Ma J."/>
        </authorList>
    </citation>
    <scope>NUCLEOTIDE SEQUENCE [LARGE SCALE GENOMIC DNA]</scope>
    <source>
        <strain evidence="2">CCUG 57401</strain>
    </source>
</reference>
<dbReference type="CDD" id="cd04794">
    <property type="entry name" value="euk_LANCL"/>
    <property type="match status" value="1"/>
</dbReference>
<dbReference type="Gene3D" id="1.50.10.10">
    <property type="match status" value="1"/>
</dbReference>
<sequence length="407" mass="44580">MSHAFTDLFDPGRHERVNAAPWSEKHARAALDAIVDDSLAAFTPQGLWPAHALDEPATPHGGYSMLYLGAGGVIWALRRLARLGFVEDDRLHFGDVVPTLVERNRALGETQQGGTASFLMGDSGLLLLQWQARPTQDLADRLFETVQGNLRHPAREPLWGSPGTLLAALHMAQATGERRWVGLFERGARILLEEMVFDEAVGGWTWQQDLYGRVRRFLGAGHGLAGNVFPFLHGAALLPGELVDRFTERAWSTLDRLALRADGCANWHPVHDPVAVTGRLPLVQDCHGAPGIVVRLASAPQTAQWDRLLREAGELTWRAGPLRKGPGLCHGTAGNGYAFLKLWTRTSDPLWLARARSFAMHAIDQVEAQRLARGGGRHSLWTGDVGVALYLCSCIAADSNFPTLDVF</sequence>
<dbReference type="SUPFAM" id="SSF158745">
    <property type="entry name" value="LanC-like"/>
    <property type="match status" value="1"/>
</dbReference>
<organism evidence="1 2">
    <name type="scientific">Caenimonas terrae</name>
    <dbReference type="NCBI Taxonomy" id="696074"/>
    <lineage>
        <taxon>Bacteria</taxon>
        <taxon>Pseudomonadati</taxon>
        <taxon>Pseudomonadota</taxon>
        <taxon>Betaproteobacteria</taxon>
        <taxon>Burkholderiales</taxon>
        <taxon>Comamonadaceae</taxon>
        <taxon>Caenimonas</taxon>
    </lineage>
</organism>
<dbReference type="PANTHER" id="PTHR12736:SF7">
    <property type="entry name" value="LANC-LIKE PROTEIN 3"/>
    <property type="match status" value="1"/>
</dbReference>
<keyword evidence="2" id="KW-1185">Reference proteome</keyword>
<accession>A0ABW0NG27</accession>
<dbReference type="Pfam" id="PF05147">
    <property type="entry name" value="LANC_like"/>
    <property type="match status" value="1"/>
</dbReference>
<comment type="caution">
    <text evidence="1">The sequence shown here is derived from an EMBL/GenBank/DDBJ whole genome shotgun (WGS) entry which is preliminary data.</text>
</comment>
<name>A0ABW0NG27_9BURK</name>
<gene>
    <name evidence="1" type="ORF">ACFPOE_17295</name>
</gene>
<dbReference type="InterPro" id="IPR012341">
    <property type="entry name" value="6hp_glycosidase-like_sf"/>
</dbReference>
<dbReference type="PRINTS" id="PR01950">
    <property type="entry name" value="LANCSUPER"/>
</dbReference>
<dbReference type="InterPro" id="IPR007822">
    <property type="entry name" value="LANC-like"/>
</dbReference>
<protein>
    <submittedName>
        <fullName evidence="1">Lanthionine synthetase C family protein</fullName>
    </submittedName>
</protein>
<evidence type="ECO:0000313" key="2">
    <source>
        <dbReference type="Proteomes" id="UP001596037"/>
    </source>
</evidence>
<evidence type="ECO:0000313" key="1">
    <source>
        <dbReference type="EMBL" id="MFC5499304.1"/>
    </source>
</evidence>
<dbReference type="PANTHER" id="PTHR12736">
    <property type="entry name" value="LANC-LIKE PROTEIN"/>
    <property type="match status" value="1"/>
</dbReference>
<dbReference type="Proteomes" id="UP001596037">
    <property type="component" value="Unassembled WGS sequence"/>
</dbReference>